<dbReference type="EC" id="2.7.11.1" evidence="1"/>
<feature type="region of interest" description="Disordered" evidence="6">
    <location>
        <begin position="517"/>
        <end position="547"/>
    </location>
</feature>
<evidence type="ECO:0000313" key="8">
    <source>
        <dbReference type="EMBL" id="QOU18161.1"/>
    </source>
</evidence>
<proteinExistence type="predicted"/>
<dbReference type="OrthoDB" id="942095at2759"/>
<keyword evidence="3" id="KW-0067">ATP-binding</keyword>
<dbReference type="RefSeq" id="XP_041134655.1">
    <property type="nucleotide sequence ID" value="XM_041283703.1"/>
</dbReference>
<dbReference type="GO" id="GO:0004674">
    <property type="term" value="F:protein serine/threonine kinase activity"/>
    <property type="evidence" value="ECO:0007669"/>
    <property type="project" value="UniProtKB-EC"/>
</dbReference>
<name>A0A871R6A9_DEKBR</name>
<evidence type="ECO:0000259" key="7">
    <source>
        <dbReference type="PROSITE" id="PS50011"/>
    </source>
</evidence>
<dbReference type="PROSITE" id="PS50011">
    <property type="entry name" value="PROTEIN_KINASE_DOM"/>
    <property type="match status" value="1"/>
</dbReference>
<dbReference type="EMBL" id="CP063130">
    <property type="protein sequence ID" value="QOU18161.1"/>
    <property type="molecule type" value="Genomic_DNA"/>
</dbReference>
<feature type="region of interest" description="Disordered" evidence="6">
    <location>
        <begin position="815"/>
        <end position="903"/>
    </location>
</feature>
<dbReference type="GO" id="GO:0035556">
    <property type="term" value="P:intracellular signal transduction"/>
    <property type="evidence" value="ECO:0007669"/>
    <property type="project" value="TreeGrafter"/>
</dbReference>
<dbReference type="PANTHER" id="PTHR24346">
    <property type="entry name" value="MAP/MICROTUBULE AFFINITY-REGULATING KINASE"/>
    <property type="match status" value="1"/>
</dbReference>
<keyword evidence="2" id="KW-0547">Nucleotide-binding</keyword>
<feature type="domain" description="Protein kinase" evidence="7">
    <location>
        <begin position="7"/>
        <end position="275"/>
    </location>
</feature>
<reference evidence="8" key="2">
    <citation type="journal article" name="BMC Genomics">
        <title>New genome assemblies reveal patterns of domestication and adaptation across Brettanomyces (Dekkera) species.</title>
        <authorList>
            <person name="Roach M.J."/>
            <person name="Borneman A.R."/>
        </authorList>
    </citation>
    <scope>NUCLEOTIDE SEQUENCE</scope>
    <source>
        <strain evidence="8">UCD 2041</strain>
    </source>
</reference>
<feature type="region of interest" description="Disordered" evidence="6">
    <location>
        <begin position="635"/>
        <end position="683"/>
    </location>
</feature>
<dbReference type="KEGG" id="bbrx:BRETT_005222"/>
<dbReference type="SMART" id="SM00220">
    <property type="entry name" value="S_TKc"/>
    <property type="match status" value="1"/>
</dbReference>
<protein>
    <recommendedName>
        <fullName evidence="1">non-specific serine/threonine protein kinase</fullName>
        <ecNumber evidence="1">2.7.11.1</ecNumber>
    </recommendedName>
</protein>
<sequence length="903" mass="100759">MTQVGNYRITEQIGSGSFGQVFLGYHKFLRVKVCLKRGSRDPNDIQTSDNTMREFYYLKQFDHHPHITKLYEVIFTDKYVYLALHYYAEGDLFNYLAKRGKIPIDESLKIFVQLVGAVYYMHKNGCCHRDLKLENVLLDHKLNVKLSDFGFTREIPLVNKNTNKGRCGKAFLTEICGTEAYMAPELEKRIPYSGVKIDIWALGVILYTIVTGHMPFDDNLSSAELKNAIINREPDYDDTSFNGISDVVGLLKSLLAKAPGDRPRSLSDVLDLPFLKPYGSQNQLDVVSKLMDKDFGDSGVHYRITGSDKALFKEMVRMGIDKECLRRSVEYDTLDSLDGFWKLLREKRRYTAEKKKHRNHHNSVLLLTGSKDLLGSIQKKKGKDKVKTKIIPEHEKLNKEKNGKLMASPVLGSRANFAADEGNLQEASLNSESESSGLLASSKANTLERSRTSFSLTSLKKSRWFESLLDHLSLDKQKKNSISRSKTTESNNKESLLHRFFTSASTGRSIATLNNAGELEHPSSNSGASDQTENDKVAPLRSEMSPSPLSMPKMHGMHNSVAGSGHNSAFNFRTTSPSGMGSRQASIARSLRPSSVISAYSIQTTLSETSNGSGYTTGYSTDNRPGITRGLSDMSVGSRDVSVSHPGSPNSSIIGISRATSIDSSSKSSAGQTRMKNSPRIVGGSVMAHHGRKSALKTKINAKWNFGMPSTNGSLKRLRRHAPKQIIEEEEEEDNDNMGEENDANVDEDVNDEINGDSNRGRPKDESGLNIVHDNISDNERALTEDDSVIFNGRLQRTDNLSESPYKFVHSKKNEYEDGDMADNEGDDNSNFDGTRTELSYNGLSKMLPESRQAENKEKDFSNNQIPAESTVIEDETSDDNHGLPTSKFSRNQVHQHHKRRIN</sequence>
<evidence type="ECO:0000256" key="2">
    <source>
        <dbReference type="ARBA" id="ARBA00022741"/>
    </source>
</evidence>
<dbReference type="InterPro" id="IPR011009">
    <property type="entry name" value="Kinase-like_dom_sf"/>
</dbReference>
<comment type="catalytic activity">
    <reaction evidence="4">
        <text>L-threonyl-[protein] + ATP = O-phospho-L-threonyl-[protein] + ADP + H(+)</text>
        <dbReference type="Rhea" id="RHEA:46608"/>
        <dbReference type="Rhea" id="RHEA-COMP:11060"/>
        <dbReference type="Rhea" id="RHEA-COMP:11605"/>
        <dbReference type="ChEBI" id="CHEBI:15378"/>
        <dbReference type="ChEBI" id="CHEBI:30013"/>
        <dbReference type="ChEBI" id="CHEBI:30616"/>
        <dbReference type="ChEBI" id="CHEBI:61977"/>
        <dbReference type="ChEBI" id="CHEBI:456216"/>
        <dbReference type="EC" id="2.7.11.1"/>
    </reaction>
</comment>
<dbReference type="SUPFAM" id="SSF56112">
    <property type="entry name" value="Protein kinase-like (PK-like)"/>
    <property type="match status" value="1"/>
</dbReference>
<feature type="region of interest" description="Disordered" evidence="6">
    <location>
        <begin position="698"/>
        <end position="771"/>
    </location>
</feature>
<accession>A0A871R6A9</accession>
<dbReference type="Pfam" id="PF00069">
    <property type="entry name" value="Pkinase"/>
    <property type="match status" value="1"/>
</dbReference>
<feature type="compositionally biased region" description="Low complexity" evidence="6">
    <location>
        <begin position="644"/>
        <end position="669"/>
    </location>
</feature>
<dbReference type="GO" id="GO:0005737">
    <property type="term" value="C:cytoplasm"/>
    <property type="evidence" value="ECO:0007669"/>
    <property type="project" value="TreeGrafter"/>
</dbReference>
<dbReference type="InterPro" id="IPR008271">
    <property type="entry name" value="Ser/Thr_kinase_AS"/>
</dbReference>
<gene>
    <name evidence="8" type="ORF">BRETT_005222</name>
</gene>
<evidence type="ECO:0000256" key="3">
    <source>
        <dbReference type="ARBA" id="ARBA00022840"/>
    </source>
</evidence>
<feature type="compositionally biased region" description="Basic residues" evidence="6">
    <location>
        <begin position="894"/>
        <end position="903"/>
    </location>
</feature>
<feature type="compositionally biased region" description="Basic and acidic residues" evidence="6">
    <location>
        <begin position="852"/>
        <end position="861"/>
    </location>
</feature>
<dbReference type="Gene3D" id="1.10.510.10">
    <property type="entry name" value="Transferase(Phosphotransferase) domain 1"/>
    <property type="match status" value="1"/>
</dbReference>
<dbReference type="FunFam" id="1.10.510.10:FF:000571">
    <property type="entry name" value="Maternal embryonic leucine zipper kinase"/>
    <property type="match status" value="1"/>
</dbReference>
<feature type="compositionally biased region" description="Acidic residues" evidence="6">
    <location>
        <begin position="728"/>
        <end position="755"/>
    </location>
</feature>
<dbReference type="InterPro" id="IPR000719">
    <property type="entry name" value="Prot_kinase_dom"/>
</dbReference>
<dbReference type="PROSITE" id="PS00108">
    <property type="entry name" value="PROTEIN_KINASE_ST"/>
    <property type="match status" value="1"/>
</dbReference>
<evidence type="ECO:0000256" key="6">
    <source>
        <dbReference type="SAM" id="MobiDB-lite"/>
    </source>
</evidence>
<evidence type="ECO:0000256" key="4">
    <source>
        <dbReference type="ARBA" id="ARBA00047899"/>
    </source>
</evidence>
<dbReference type="PANTHER" id="PTHR24346:SF110">
    <property type="entry name" value="NON-SPECIFIC SERINE_THREONINE PROTEIN KINASE"/>
    <property type="match status" value="1"/>
</dbReference>
<organism evidence="8 9">
    <name type="scientific">Dekkera bruxellensis</name>
    <name type="common">Brettanomyces custersii</name>
    <dbReference type="NCBI Taxonomy" id="5007"/>
    <lineage>
        <taxon>Eukaryota</taxon>
        <taxon>Fungi</taxon>
        <taxon>Dikarya</taxon>
        <taxon>Ascomycota</taxon>
        <taxon>Saccharomycotina</taxon>
        <taxon>Pichiomycetes</taxon>
        <taxon>Pichiales</taxon>
        <taxon>Pichiaceae</taxon>
        <taxon>Brettanomyces</taxon>
    </lineage>
</organism>
<evidence type="ECO:0000313" key="9">
    <source>
        <dbReference type="Proteomes" id="UP000663131"/>
    </source>
</evidence>
<feature type="compositionally biased region" description="Acidic residues" evidence="6">
    <location>
        <begin position="817"/>
        <end position="830"/>
    </location>
</feature>
<reference evidence="8" key="1">
    <citation type="submission" date="2020-10" db="EMBL/GenBank/DDBJ databases">
        <authorList>
            <person name="Palmer J.M."/>
        </authorList>
    </citation>
    <scope>NUCLEOTIDE SEQUENCE</scope>
    <source>
        <strain evidence="8">UCD 2041</strain>
    </source>
</reference>
<evidence type="ECO:0000256" key="1">
    <source>
        <dbReference type="ARBA" id="ARBA00012513"/>
    </source>
</evidence>
<comment type="catalytic activity">
    <reaction evidence="5">
        <text>L-seryl-[protein] + ATP = O-phospho-L-seryl-[protein] + ADP + H(+)</text>
        <dbReference type="Rhea" id="RHEA:17989"/>
        <dbReference type="Rhea" id="RHEA-COMP:9863"/>
        <dbReference type="Rhea" id="RHEA-COMP:11604"/>
        <dbReference type="ChEBI" id="CHEBI:15378"/>
        <dbReference type="ChEBI" id="CHEBI:29999"/>
        <dbReference type="ChEBI" id="CHEBI:30616"/>
        <dbReference type="ChEBI" id="CHEBI:83421"/>
        <dbReference type="ChEBI" id="CHEBI:456216"/>
        <dbReference type="EC" id="2.7.11.1"/>
    </reaction>
</comment>
<dbReference type="GeneID" id="64577145"/>
<feature type="compositionally biased region" description="Polar residues" evidence="6">
    <location>
        <begin position="522"/>
        <end position="531"/>
    </location>
</feature>
<dbReference type="AlphaFoldDB" id="A0A871R6A9"/>
<dbReference type="Proteomes" id="UP000663131">
    <property type="component" value="Chromosome 2"/>
</dbReference>
<evidence type="ECO:0000256" key="5">
    <source>
        <dbReference type="ARBA" id="ARBA00048679"/>
    </source>
</evidence>
<dbReference type="GO" id="GO:0005524">
    <property type="term" value="F:ATP binding"/>
    <property type="evidence" value="ECO:0007669"/>
    <property type="project" value="UniProtKB-KW"/>
</dbReference>
<feature type="compositionally biased region" description="Polar residues" evidence="6">
    <location>
        <begin position="831"/>
        <end position="843"/>
    </location>
</feature>